<comment type="similarity">
    <text evidence="3">Belongs to the methyl-accepting chemotaxis (MCP) protein family.</text>
</comment>
<dbReference type="GO" id="GO:0004888">
    <property type="term" value="F:transmembrane signaling receptor activity"/>
    <property type="evidence" value="ECO:0007669"/>
    <property type="project" value="InterPro"/>
</dbReference>
<dbReference type="RefSeq" id="WP_198100586.1">
    <property type="nucleotide sequence ID" value="NZ_JAEDAL010000003.1"/>
</dbReference>
<dbReference type="Pfam" id="PF12729">
    <property type="entry name" value="4HB_MCP_1"/>
    <property type="match status" value="1"/>
</dbReference>
<evidence type="ECO:0000259" key="8">
    <source>
        <dbReference type="PROSITE" id="PS50885"/>
    </source>
</evidence>
<dbReference type="FunFam" id="1.10.287.950:FF:000001">
    <property type="entry name" value="Methyl-accepting chemotaxis sensory transducer"/>
    <property type="match status" value="1"/>
</dbReference>
<dbReference type="InterPro" id="IPR004089">
    <property type="entry name" value="MCPsignal_dom"/>
</dbReference>
<evidence type="ECO:0000259" key="7">
    <source>
        <dbReference type="PROSITE" id="PS50111"/>
    </source>
</evidence>
<evidence type="ECO:0000313" key="10">
    <source>
        <dbReference type="Proteomes" id="UP000620139"/>
    </source>
</evidence>
<keyword evidence="2" id="KW-0488">Methylation</keyword>
<reference evidence="9" key="1">
    <citation type="submission" date="2020-12" db="EMBL/GenBank/DDBJ databases">
        <title>The genome sequence of Inhella sp. 4Y17.</title>
        <authorList>
            <person name="Liu Y."/>
        </authorList>
    </citation>
    <scope>NUCLEOTIDE SEQUENCE</scope>
    <source>
        <strain evidence="9">4Y10</strain>
    </source>
</reference>
<comment type="subcellular location">
    <subcellularLocation>
        <location evidence="1">Membrane</location>
    </subcellularLocation>
</comment>
<feature type="domain" description="Methyl-accepting transducer" evidence="7">
    <location>
        <begin position="270"/>
        <end position="499"/>
    </location>
</feature>
<feature type="coiled-coil region" evidence="5">
    <location>
        <begin position="79"/>
        <end position="129"/>
    </location>
</feature>
<sequence>MSFLNQLRIGQRLGLSYGLLIVLLVLIGAYGAQSASGLAKDLDQTANVSLVKISAVQGVEAQISVLARASRDLLLLDSANQIKKQKAAMDAALDDLNKQFGALESSSASDDEKALLDQMRERKEKLLAAINKFRGIQKDGSPDEARESLIADIRPAQNAFQESLKAMVDLQFKAAHDLAEQGSAVANRAMMMTIGLVLIAVLVGAGGGWAISRSIMRPVREAQRTAEAIRAGDLTHDVRSEGSDEMAQMLRSMREMQEALSGVLASVNSAAHEVSTNAQAIAGSNHELSERTSRSAGNLQTTAASVEQIAANLSGASDLTRKAASIASQARSSASTGGTVVEQVVRTMQEISASSRKIGDIIGVIDGIAFQTNILALNAAVEAARAGEHGKGFAVVASEVRALASRAAEAAKEIKVLISESTVKVENGTTLVNNAGATIREVVEEVNHMGQLIEDISLSAQEQAGGVQVVNQAMNELDRSTQQNAGLVNELSRNAEALTDSSARLVQAVAYFKTHN</sequence>
<gene>
    <name evidence="9" type="ORF">I7X43_08905</name>
</gene>
<evidence type="ECO:0000256" key="1">
    <source>
        <dbReference type="ARBA" id="ARBA00004370"/>
    </source>
</evidence>
<evidence type="ECO:0000313" key="9">
    <source>
        <dbReference type="EMBL" id="MBH9552973.1"/>
    </source>
</evidence>
<organism evidence="9 10">
    <name type="scientific">Inhella gelatinilytica</name>
    <dbReference type="NCBI Taxonomy" id="2795030"/>
    <lineage>
        <taxon>Bacteria</taxon>
        <taxon>Pseudomonadati</taxon>
        <taxon>Pseudomonadota</taxon>
        <taxon>Betaproteobacteria</taxon>
        <taxon>Burkholderiales</taxon>
        <taxon>Sphaerotilaceae</taxon>
        <taxon>Inhella</taxon>
    </lineage>
</organism>
<dbReference type="Pfam" id="PF00015">
    <property type="entry name" value="MCPsignal"/>
    <property type="match status" value="1"/>
</dbReference>
<dbReference type="InterPro" id="IPR004090">
    <property type="entry name" value="Chemotax_Me-accpt_rcpt"/>
</dbReference>
<dbReference type="Gene3D" id="1.10.287.950">
    <property type="entry name" value="Methyl-accepting chemotaxis protein"/>
    <property type="match status" value="1"/>
</dbReference>
<dbReference type="PRINTS" id="PR00260">
    <property type="entry name" value="CHEMTRNSDUCR"/>
</dbReference>
<dbReference type="AlphaFoldDB" id="A0A931IYK4"/>
<keyword evidence="10" id="KW-1185">Reference proteome</keyword>
<keyword evidence="6" id="KW-0812">Transmembrane</keyword>
<dbReference type="GO" id="GO:0006935">
    <property type="term" value="P:chemotaxis"/>
    <property type="evidence" value="ECO:0007669"/>
    <property type="project" value="InterPro"/>
</dbReference>
<dbReference type="PROSITE" id="PS50111">
    <property type="entry name" value="CHEMOTAXIS_TRANSDUC_2"/>
    <property type="match status" value="1"/>
</dbReference>
<name>A0A931IYK4_9BURK</name>
<comment type="caution">
    <text evidence="9">The sequence shown here is derived from an EMBL/GenBank/DDBJ whole genome shotgun (WGS) entry which is preliminary data.</text>
</comment>
<evidence type="ECO:0000256" key="3">
    <source>
        <dbReference type="ARBA" id="ARBA00029447"/>
    </source>
</evidence>
<dbReference type="CDD" id="cd19411">
    <property type="entry name" value="MCP2201-like_sensor"/>
    <property type="match status" value="1"/>
</dbReference>
<dbReference type="GO" id="GO:0005886">
    <property type="term" value="C:plasma membrane"/>
    <property type="evidence" value="ECO:0007669"/>
    <property type="project" value="TreeGrafter"/>
</dbReference>
<feature type="domain" description="HAMP" evidence="8">
    <location>
        <begin position="213"/>
        <end position="265"/>
    </location>
</feature>
<dbReference type="SMART" id="SM00304">
    <property type="entry name" value="HAMP"/>
    <property type="match status" value="1"/>
</dbReference>
<evidence type="ECO:0000256" key="5">
    <source>
        <dbReference type="SAM" id="Coils"/>
    </source>
</evidence>
<dbReference type="Proteomes" id="UP000620139">
    <property type="component" value="Unassembled WGS sequence"/>
</dbReference>
<dbReference type="SUPFAM" id="SSF58104">
    <property type="entry name" value="Methyl-accepting chemotaxis protein (MCP) signaling domain"/>
    <property type="match status" value="1"/>
</dbReference>
<evidence type="ECO:0000256" key="2">
    <source>
        <dbReference type="ARBA" id="ARBA00022481"/>
    </source>
</evidence>
<accession>A0A931IYK4</accession>
<evidence type="ECO:0000256" key="6">
    <source>
        <dbReference type="SAM" id="Phobius"/>
    </source>
</evidence>
<keyword evidence="5" id="KW-0175">Coiled coil</keyword>
<dbReference type="PROSITE" id="PS50885">
    <property type="entry name" value="HAMP"/>
    <property type="match status" value="1"/>
</dbReference>
<feature type="transmembrane region" description="Helical" evidence="6">
    <location>
        <begin position="189"/>
        <end position="211"/>
    </location>
</feature>
<dbReference type="PANTHER" id="PTHR43531">
    <property type="entry name" value="PROTEIN ICFG"/>
    <property type="match status" value="1"/>
</dbReference>
<evidence type="ECO:0000256" key="4">
    <source>
        <dbReference type="PROSITE-ProRule" id="PRU00284"/>
    </source>
</evidence>
<dbReference type="InterPro" id="IPR003660">
    <property type="entry name" value="HAMP_dom"/>
</dbReference>
<dbReference type="PANTHER" id="PTHR43531:SF14">
    <property type="entry name" value="METHYL-ACCEPTING CHEMOTAXIS PROTEIN I-RELATED"/>
    <property type="match status" value="1"/>
</dbReference>
<keyword evidence="6" id="KW-0472">Membrane</keyword>
<proteinExistence type="inferred from homology"/>
<dbReference type="InterPro" id="IPR051310">
    <property type="entry name" value="MCP_chemotaxis"/>
</dbReference>
<dbReference type="GO" id="GO:0007165">
    <property type="term" value="P:signal transduction"/>
    <property type="evidence" value="ECO:0007669"/>
    <property type="project" value="UniProtKB-KW"/>
</dbReference>
<protein>
    <submittedName>
        <fullName evidence="9">MCP four helix bundle domain-containing protein</fullName>
    </submittedName>
</protein>
<dbReference type="InterPro" id="IPR047347">
    <property type="entry name" value="YvaQ-like_sensor"/>
</dbReference>
<dbReference type="InterPro" id="IPR024478">
    <property type="entry name" value="HlyB_4HB_MCP"/>
</dbReference>
<dbReference type="EMBL" id="JAEDAL010000003">
    <property type="protein sequence ID" value="MBH9552973.1"/>
    <property type="molecule type" value="Genomic_DNA"/>
</dbReference>
<dbReference type="Pfam" id="PF00672">
    <property type="entry name" value="HAMP"/>
    <property type="match status" value="1"/>
</dbReference>
<dbReference type="SMART" id="SM00283">
    <property type="entry name" value="MA"/>
    <property type="match status" value="1"/>
</dbReference>
<keyword evidence="6" id="KW-1133">Transmembrane helix</keyword>
<keyword evidence="4" id="KW-0807">Transducer</keyword>
<dbReference type="CDD" id="cd06225">
    <property type="entry name" value="HAMP"/>
    <property type="match status" value="1"/>
</dbReference>